<dbReference type="EMBL" id="RCNU01000012">
    <property type="protein sequence ID" value="RWQ92634.1"/>
    <property type="molecule type" value="Genomic_DNA"/>
</dbReference>
<evidence type="ECO:0000256" key="1">
    <source>
        <dbReference type="SAM" id="Phobius"/>
    </source>
</evidence>
<feature type="transmembrane region" description="Helical" evidence="1">
    <location>
        <begin position="61"/>
        <end position="83"/>
    </location>
</feature>
<sequence>MVRQSRGFLIAKKMARQLSGSFGARLSDGHAWWHFGSLTFWIALLVLFVECRPTNKFVAHIFAGAAGVVLLILLGAAVAYRIASMPKIHLWTRTCNLAVGLRKRRERKKELTYFLLNHERYTRNASKL</sequence>
<dbReference type="Proteomes" id="UP000283841">
    <property type="component" value="Unassembled WGS sequence"/>
</dbReference>
<accession>A0A443HLE8</accession>
<keyword evidence="1" id="KW-0812">Transmembrane</keyword>
<proteinExistence type="predicted"/>
<protein>
    <submittedName>
        <fullName evidence="2">Uncharacterized protein</fullName>
    </submittedName>
</protein>
<dbReference type="AlphaFoldDB" id="A0A443HLE8"/>
<feature type="transmembrane region" description="Helical" evidence="1">
    <location>
        <begin position="31"/>
        <end position="49"/>
    </location>
</feature>
<reference evidence="2 3" key="1">
    <citation type="journal article" date="2018" name="Front. Microbiol.">
        <title>Genomic and genetic insights into a cosmopolitan fungus, Paecilomyces variotii (Eurotiales).</title>
        <authorList>
            <person name="Urquhart A.S."/>
            <person name="Mondo S.J."/>
            <person name="Makela M.R."/>
            <person name="Hane J.K."/>
            <person name="Wiebenga A."/>
            <person name="He G."/>
            <person name="Mihaltcheva S."/>
            <person name="Pangilinan J."/>
            <person name="Lipzen A."/>
            <person name="Barry K."/>
            <person name="de Vries R.P."/>
            <person name="Grigoriev I.V."/>
            <person name="Idnurm A."/>
        </authorList>
    </citation>
    <scope>NUCLEOTIDE SEQUENCE [LARGE SCALE GENOMIC DNA]</scope>
    <source>
        <strain evidence="2 3">CBS 101075</strain>
    </source>
</reference>
<dbReference type="VEuPathDB" id="FungiDB:C8Q69DRAFT_447313"/>
<dbReference type="GeneID" id="39598474"/>
<keyword evidence="1" id="KW-0472">Membrane</keyword>
<evidence type="ECO:0000313" key="3">
    <source>
        <dbReference type="Proteomes" id="UP000283841"/>
    </source>
</evidence>
<organism evidence="2 3">
    <name type="scientific">Byssochlamys spectabilis</name>
    <name type="common">Paecilomyces variotii</name>
    <dbReference type="NCBI Taxonomy" id="264951"/>
    <lineage>
        <taxon>Eukaryota</taxon>
        <taxon>Fungi</taxon>
        <taxon>Dikarya</taxon>
        <taxon>Ascomycota</taxon>
        <taxon>Pezizomycotina</taxon>
        <taxon>Eurotiomycetes</taxon>
        <taxon>Eurotiomycetidae</taxon>
        <taxon>Eurotiales</taxon>
        <taxon>Thermoascaceae</taxon>
        <taxon>Paecilomyces</taxon>
    </lineage>
</organism>
<keyword evidence="3" id="KW-1185">Reference proteome</keyword>
<keyword evidence="1" id="KW-1133">Transmembrane helix</keyword>
<gene>
    <name evidence="2" type="ORF">C8Q69DRAFT_447313</name>
</gene>
<name>A0A443HLE8_BYSSP</name>
<evidence type="ECO:0000313" key="2">
    <source>
        <dbReference type="EMBL" id="RWQ92634.1"/>
    </source>
</evidence>
<dbReference type="RefSeq" id="XP_028482279.1">
    <property type="nucleotide sequence ID" value="XM_028629197.1"/>
</dbReference>
<comment type="caution">
    <text evidence="2">The sequence shown here is derived from an EMBL/GenBank/DDBJ whole genome shotgun (WGS) entry which is preliminary data.</text>
</comment>